<gene>
    <name evidence="1" type="ORF">HK16_10645</name>
</gene>
<dbReference type="EMBL" id="JOOZ01000036">
    <property type="protein sequence ID" value="OUL66332.1"/>
    <property type="molecule type" value="Genomic_DNA"/>
</dbReference>
<dbReference type="RefSeq" id="WP_086897522.1">
    <property type="nucleotide sequence ID" value="NZ_JOOZ01000036.1"/>
</dbReference>
<organism evidence="1 2">
    <name type="scientific">Acetobacter senegalensis</name>
    <dbReference type="NCBI Taxonomy" id="446692"/>
    <lineage>
        <taxon>Bacteria</taxon>
        <taxon>Pseudomonadati</taxon>
        <taxon>Pseudomonadota</taxon>
        <taxon>Alphaproteobacteria</taxon>
        <taxon>Acetobacterales</taxon>
        <taxon>Acetobacteraceae</taxon>
        <taxon>Acetobacter</taxon>
    </lineage>
</organism>
<protein>
    <submittedName>
        <fullName evidence="1">Uncharacterized protein</fullName>
    </submittedName>
</protein>
<accession>A0A252EJ90</accession>
<evidence type="ECO:0000313" key="1">
    <source>
        <dbReference type="EMBL" id="OUL66332.1"/>
    </source>
</evidence>
<sequence>MAEAQKKEDPSQAVKDAKEAFKGSVAVTSNGHKCVVLPGQIIVVCRNAGFRRAGIEHPAMKVYKRGELKAHQLAMMRAEPLLEIIEVG</sequence>
<proteinExistence type="predicted"/>
<dbReference type="AlphaFoldDB" id="A0A252EJ90"/>
<evidence type="ECO:0000313" key="2">
    <source>
        <dbReference type="Proteomes" id="UP000195072"/>
    </source>
</evidence>
<dbReference type="SUPFAM" id="SSF160059">
    <property type="entry name" value="PriA/YqbF domain"/>
    <property type="match status" value="1"/>
</dbReference>
<dbReference type="Proteomes" id="UP000195072">
    <property type="component" value="Unassembled WGS sequence"/>
</dbReference>
<name>A0A252EJ90_9PROT</name>
<comment type="caution">
    <text evidence="1">The sequence shown here is derived from an EMBL/GenBank/DDBJ whole genome shotgun (WGS) entry which is preliminary data.</text>
</comment>
<reference evidence="1 2" key="1">
    <citation type="submission" date="2014-06" db="EMBL/GenBank/DDBJ databases">
        <authorList>
            <person name="Ju J."/>
            <person name="Zhang J."/>
        </authorList>
    </citation>
    <scope>NUCLEOTIDE SEQUENCE [LARGE SCALE GENOMIC DNA]</scope>
    <source>
        <strain evidence="1">DmL_050</strain>
    </source>
</reference>